<dbReference type="InterPro" id="IPR015375">
    <property type="entry name" value="NADH_PPase-like_N"/>
</dbReference>
<protein>
    <recommendedName>
        <fullName evidence="4">NAD(+) diphosphatase</fullName>
        <ecNumber evidence="4">3.6.1.22</ecNumber>
    </recommendedName>
</protein>
<dbReference type="PROSITE" id="PS51462">
    <property type="entry name" value="NUDIX"/>
    <property type="match status" value="1"/>
</dbReference>
<dbReference type="RefSeq" id="WP_116683858.1">
    <property type="nucleotide sequence ID" value="NZ_QURL01000005.1"/>
</dbReference>
<dbReference type="GO" id="GO:0006742">
    <property type="term" value="P:NADP+ catabolic process"/>
    <property type="evidence" value="ECO:0007669"/>
    <property type="project" value="TreeGrafter"/>
</dbReference>
<name>A0A371X1C3_9HYPH</name>
<proteinExistence type="inferred from homology"/>
<sequence>MTSLFKTPTEASTPPLGFATNSLDRESETRGPETLAQALADPNAIVFVRAATGFLCAVTGDAPQPGFSMEEATRFADLANPDTVLLGHDGEKRPVIAVGALPDLDPPDHIKIIDLRSLAAQGNLEPETEGRLAQAQHLLLWHGSNHFCAQCGGETVSEAAGASRRCTRCGDIVFPRINPVSIMLIHDGAGRCILGRQPHFPEKSWSCLAGFVEAGETLEAAVRRETREEAGVEIASVHYLCSQPWPFAGNLMLGLVALAATTEIRFDSNELEACRWFGRDEVKAMIEGRHADGLVVPPPLAIAHHLIRAFVADEI</sequence>
<gene>
    <name evidence="13" type="ORF">DYI37_13950</name>
</gene>
<keyword evidence="7" id="KW-0460">Magnesium</keyword>
<dbReference type="PANTHER" id="PTHR42904:SF6">
    <property type="entry name" value="NAD-CAPPED RNA HYDROLASE NUDT12"/>
    <property type="match status" value="1"/>
</dbReference>
<comment type="caution">
    <text evidence="13">The sequence shown here is derived from an EMBL/GenBank/DDBJ whole genome shotgun (WGS) entry which is preliminary data.</text>
</comment>
<dbReference type="Pfam" id="PF09296">
    <property type="entry name" value="NUDIX-like"/>
    <property type="match status" value="1"/>
</dbReference>
<dbReference type="InterPro" id="IPR015376">
    <property type="entry name" value="Znr_NADH_PPase"/>
</dbReference>
<dbReference type="NCBIfam" id="NF001299">
    <property type="entry name" value="PRK00241.1"/>
    <property type="match status" value="1"/>
</dbReference>
<feature type="compositionally biased region" description="Polar residues" evidence="11">
    <location>
        <begin position="1"/>
        <end position="12"/>
    </location>
</feature>
<dbReference type="PROSITE" id="PS00893">
    <property type="entry name" value="NUDIX_BOX"/>
    <property type="match status" value="1"/>
</dbReference>
<dbReference type="EC" id="3.6.1.22" evidence="4"/>
<dbReference type="InterPro" id="IPR020084">
    <property type="entry name" value="NUDIX_hydrolase_CS"/>
</dbReference>
<dbReference type="OrthoDB" id="9791656at2"/>
<dbReference type="AlphaFoldDB" id="A0A371X1C3"/>
<comment type="cofactor">
    <cofactor evidence="2">
        <name>Zn(2+)</name>
        <dbReference type="ChEBI" id="CHEBI:29105"/>
    </cofactor>
</comment>
<dbReference type="GO" id="GO:0035529">
    <property type="term" value="F:NADH pyrophosphatase activity"/>
    <property type="evidence" value="ECO:0007669"/>
    <property type="project" value="TreeGrafter"/>
</dbReference>
<evidence type="ECO:0000256" key="8">
    <source>
        <dbReference type="ARBA" id="ARBA00023027"/>
    </source>
</evidence>
<dbReference type="InterPro" id="IPR015797">
    <property type="entry name" value="NUDIX_hydrolase-like_dom_sf"/>
</dbReference>
<evidence type="ECO:0000256" key="2">
    <source>
        <dbReference type="ARBA" id="ARBA00001947"/>
    </source>
</evidence>
<dbReference type="GO" id="GO:0110153">
    <property type="term" value="F:RNA NAD-cap (NMN-forming) hydrolase activity"/>
    <property type="evidence" value="ECO:0007669"/>
    <property type="project" value="RHEA"/>
</dbReference>
<feature type="region of interest" description="Disordered" evidence="11">
    <location>
        <begin position="1"/>
        <end position="30"/>
    </location>
</feature>
<dbReference type="Gene3D" id="3.90.79.20">
    <property type="match status" value="1"/>
</dbReference>
<evidence type="ECO:0000256" key="10">
    <source>
        <dbReference type="RuleBase" id="RU003476"/>
    </source>
</evidence>
<dbReference type="InterPro" id="IPR050241">
    <property type="entry name" value="NAD-cap_RNA_hydrolase_NudC"/>
</dbReference>
<evidence type="ECO:0000256" key="3">
    <source>
        <dbReference type="ARBA" id="ARBA00009595"/>
    </source>
</evidence>
<dbReference type="Proteomes" id="UP000264310">
    <property type="component" value="Unassembled WGS sequence"/>
</dbReference>
<evidence type="ECO:0000256" key="7">
    <source>
        <dbReference type="ARBA" id="ARBA00022842"/>
    </source>
</evidence>
<evidence type="ECO:0000256" key="4">
    <source>
        <dbReference type="ARBA" id="ARBA00012381"/>
    </source>
</evidence>
<comment type="cofactor">
    <cofactor evidence="1">
        <name>Mg(2+)</name>
        <dbReference type="ChEBI" id="CHEBI:18420"/>
    </cofactor>
</comment>
<keyword evidence="14" id="KW-1185">Reference proteome</keyword>
<dbReference type="Pfam" id="PF00293">
    <property type="entry name" value="NUDIX"/>
    <property type="match status" value="1"/>
</dbReference>
<evidence type="ECO:0000256" key="6">
    <source>
        <dbReference type="ARBA" id="ARBA00022801"/>
    </source>
</evidence>
<dbReference type="Pfam" id="PF09297">
    <property type="entry name" value="Zn_ribbon_NUD"/>
    <property type="match status" value="1"/>
</dbReference>
<evidence type="ECO:0000256" key="9">
    <source>
        <dbReference type="ARBA" id="ARBA00023679"/>
    </source>
</evidence>
<comment type="similarity">
    <text evidence="3">Belongs to the Nudix hydrolase family. NudC subfamily.</text>
</comment>
<reference evidence="13 14" key="1">
    <citation type="submission" date="2018-08" db="EMBL/GenBank/DDBJ databases">
        <title>Fulvimarina sp. 85, whole genome shotgun sequence.</title>
        <authorList>
            <person name="Tuo L."/>
        </authorList>
    </citation>
    <scope>NUCLEOTIDE SEQUENCE [LARGE SCALE GENOMIC DNA]</scope>
    <source>
        <strain evidence="13 14">85</strain>
    </source>
</reference>
<dbReference type="SUPFAM" id="SSF55811">
    <property type="entry name" value="Nudix"/>
    <property type="match status" value="1"/>
</dbReference>
<dbReference type="PRINTS" id="PR00502">
    <property type="entry name" value="NUDIXFAMILY"/>
</dbReference>
<dbReference type="InterPro" id="IPR049734">
    <property type="entry name" value="NudC-like_C"/>
</dbReference>
<dbReference type="InterPro" id="IPR020476">
    <property type="entry name" value="Nudix_hydrolase"/>
</dbReference>
<dbReference type="GO" id="GO:0019677">
    <property type="term" value="P:NAD+ catabolic process"/>
    <property type="evidence" value="ECO:0007669"/>
    <property type="project" value="TreeGrafter"/>
</dbReference>
<keyword evidence="5" id="KW-0479">Metal-binding</keyword>
<feature type="domain" description="Nudix hydrolase" evidence="12">
    <location>
        <begin position="175"/>
        <end position="301"/>
    </location>
</feature>
<evidence type="ECO:0000313" key="13">
    <source>
        <dbReference type="EMBL" id="RFC63040.1"/>
    </source>
</evidence>
<dbReference type="Gene3D" id="3.90.79.10">
    <property type="entry name" value="Nucleoside Triphosphate Pyrophosphohydrolase"/>
    <property type="match status" value="1"/>
</dbReference>
<dbReference type="GO" id="GO:0005829">
    <property type="term" value="C:cytosol"/>
    <property type="evidence" value="ECO:0007669"/>
    <property type="project" value="TreeGrafter"/>
</dbReference>
<comment type="catalytic activity">
    <reaction evidence="9">
        <text>a 5'-end NAD(+)-phospho-ribonucleoside in mRNA + H2O = a 5'-end phospho-adenosine-phospho-ribonucleoside in mRNA + beta-nicotinamide D-ribonucleotide + 2 H(+)</text>
        <dbReference type="Rhea" id="RHEA:60876"/>
        <dbReference type="Rhea" id="RHEA-COMP:15698"/>
        <dbReference type="Rhea" id="RHEA-COMP:15719"/>
        <dbReference type="ChEBI" id="CHEBI:14649"/>
        <dbReference type="ChEBI" id="CHEBI:15377"/>
        <dbReference type="ChEBI" id="CHEBI:15378"/>
        <dbReference type="ChEBI" id="CHEBI:144029"/>
        <dbReference type="ChEBI" id="CHEBI:144051"/>
    </reaction>
    <physiologicalReaction direction="left-to-right" evidence="9">
        <dbReference type="Rhea" id="RHEA:60877"/>
    </physiologicalReaction>
</comment>
<evidence type="ECO:0000313" key="14">
    <source>
        <dbReference type="Proteomes" id="UP000264310"/>
    </source>
</evidence>
<evidence type="ECO:0000259" key="12">
    <source>
        <dbReference type="PROSITE" id="PS51462"/>
    </source>
</evidence>
<keyword evidence="8" id="KW-0520">NAD</keyword>
<evidence type="ECO:0000256" key="11">
    <source>
        <dbReference type="SAM" id="MobiDB-lite"/>
    </source>
</evidence>
<dbReference type="PANTHER" id="PTHR42904">
    <property type="entry name" value="NUDIX HYDROLASE, NUDC SUBFAMILY"/>
    <property type="match status" value="1"/>
</dbReference>
<organism evidence="13 14">
    <name type="scientific">Fulvimarina endophytica</name>
    <dbReference type="NCBI Taxonomy" id="2293836"/>
    <lineage>
        <taxon>Bacteria</taxon>
        <taxon>Pseudomonadati</taxon>
        <taxon>Pseudomonadota</taxon>
        <taxon>Alphaproteobacteria</taxon>
        <taxon>Hyphomicrobiales</taxon>
        <taxon>Aurantimonadaceae</taxon>
        <taxon>Fulvimarina</taxon>
    </lineage>
</organism>
<dbReference type="CDD" id="cd03429">
    <property type="entry name" value="NUDIX_NADH_pyrophosphatase_Nudt13"/>
    <property type="match status" value="1"/>
</dbReference>
<evidence type="ECO:0000256" key="5">
    <source>
        <dbReference type="ARBA" id="ARBA00022723"/>
    </source>
</evidence>
<keyword evidence="6 10" id="KW-0378">Hydrolase</keyword>
<dbReference type="GO" id="GO:0046872">
    <property type="term" value="F:metal ion binding"/>
    <property type="evidence" value="ECO:0007669"/>
    <property type="project" value="UniProtKB-KW"/>
</dbReference>
<evidence type="ECO:0000256" key="1">
    <source>
        <dbReference type="ARBA" id="ARBA00001946"/>
    </source>
</evidence>
<accession>A0A371X1C3</accession>
<dbReference type="InterPro" id="IPR000086">
    <property type="entry name" value="NUDIX_hydrolase_dom"/>
</dbReference>
<dbReference type="EMBL" id="QURL01000005">
    <property type="protein sequence ID" value="RFC63040.1"/>
    <property type="molecule type" value="Genomic_DNA"/>
</dbReference>